<organism evidence="2 3">
    <name type="scientific">Eumeta variegata</name>
    <name type="common">Bagworm moth</name>
    <name type="synonym">Eumeta japonica</name>
    <dbReference type="NCBI Taxonomy" id="151549"/>
    <lineage>
        <taxon>Eukaryota</taxon>
        <taxon>Metazoa</taxon>
        <taxon>Ecdysozoa</taxon>
        <taxon>Arthropoda</taxon>
        <taxon>Hexapoda</taxon>
        <taxon>Insecta</taxon>
        <taxon>Pterygota</taxon>
        <taxon>Neoptera</taxon>
        <taxon>Endopterygota</taxon>
        <taxon>Lepidoptera</taxon>
        <taxon>Glossata</taxon>
        <taxon>Ditrysia</taxon>
        <taxon>Tineoidea</taxon>
        <taxon>Psychidae</taxon>
        <taxon>Oiketicinae</taxon>
        <taxon>Eumeta</taxon>
    </lineage>
</organism>
<feature type="compositionally biased region" description="Basic and acidic residues" evidence="1">
    <location>
        <begin position="46"/>
        <end position="56"/>
    </location>
</feature>
<comment type="caution">
    <text evidence="2">The sequence shown here is derived from an EMBL/GenBank/DDBJ whole genome shotgun (WGS) entry which is preliminary data.</text>
</comment>
<gene>
    <name evidence="2" type="ORF">EVAR_98103_1</name>
</gene>
<accession>A0A4C1XLL5</accession>
<keyword evidence="3" id="KW-1185">Reference proteome</keyword>
<name>A0A4C1XLL5_EUMVA</name>
<dbReference type="EMBL" id="BGZK01000859">
    <property type="protein sequence ID" value="GBP63115.1"/>
    <property type="molecule type" value="Genomic_DNA"/>
</dbReference>
<dbReference type="OrthoDB" id="7046085at2759"/>
<evidence type="ECO:0000256" key="1">
    <source>
        <dbReference type="SAM" id="MobiDB-lite"/>
    </source>
</evidence>
<protein>
    <submittedName>
        <fullName evidence="2">Uncharacterized protein</fullName>
    </submittedName>
</protein>
<proteinExistence type="predicted"/>
<dbReference type="AlphaFoldDB" id="A0A4C1XLL5"/>
<reference evidence="2 3" key="1">
    <citation type="journal article" date="2019" name="Commun. Biol.">
        <title>The bagworm genome reveals a unique fibroin gene that provides high tensile strength.</title>
        <authorList>
            <person name="Kono N."/>
            <person name="Nakamura H."/>
            <person name="Ohtoshi R."/>
            <person name="Tomita M."/>
            <person name="Numata K."/>
            <person name="Arakawa K."/>
        </authorList>
    </citation>
    <scope>NUCLEOTIDE SEQUENCE [LARGE SCALE GENOMIC DNA]</scope>
</reference>
<evidence type="ECO:0000313" key="2">
    <source>
        <dbReference type="EMBL" id="GBP63115.1"/>
    </source>
</evidence>
<evidence type="ECO:0000313" key="3">
    <source>
        <dbReference type="Proteomes" id="UP000299102"/>
    </source>
</evidence>
<feature type="region of interest" description="Disordered" evidence="1">
    <location>
        <begin position="14"/>
        <end position="56"/>
    </location>
</feature>
<dbReference type="Proteomes" id="UP000299102">
    <property type="component" value="Unassembled WGS sequence"/>
</dbReference>
<feature type="compositionally biased region" description="Acidic residues" evidence="1">
    <location>
        <begin position="28"/>
        <end position="42"/>
    </location>
</feature>
<sequence length="102" mass="11692">MWKKELSMKLMIDEIADEEPMQTGNNVADEDGDGLEDFEDLSQSERPVESNDDKIPSKRQKLVTNHNTIEIKPKCILDLRARAYQGFQLGGGSSYLFREDDR</sequence>